<gene>
    <name evidence="1" type="ORF">TIFTF001_041952</name>
    <name evidence="2" type="ORF">TIFTF001_041954</name>
</gene>
<organism evidence="1 3">
    <name type="scientific">Ficus carica</name>
    <name type="common">Common fig</name>
    <dbReference type="NCBI Taxonomy" id="3494"/>
    <lineage>
        <taxon>Eukaryota</taxon>
        <taxon>Viridiplantae</taxon>
        <taxon>Streptophyta</taxon>
        <taxon>Embryophyta</taxon>
        <taxon>Tracheophyta</taxon>
        <taxon>Spermatophyta</taxon>
        <taxon>Magnoliopsida</taxon>
        <taxon>eudicotyledons</taxon>
        <taxon>Gunneridae</taxon>
        <taxon>Pentapetalae</taxon>
        <taxon>rosids</taxon>
        <taxon>fabids</taxon>
        <taxon>Rosales</taxon>
        <taxon>Moraceae</taxon>
        <taxon>Ficeae</taxon>
        <taxon>Ficus</taxon>
    </lineage>
</organism>
<evidence type="ECO:0000313" key="3">
    <source>
        <dbReference type="Proteomes" id="UP001187192"/>
    </source>
</evidence>
<accession>A0AA87ZHH2</accession>
<keyword evidence="3" id="KW-1185">Reference proteome</keyword>
<sequence length="90" mass="9780">MATLEDDTLDAFKGLLHPVPPAPVNQPVASKILNADPVIPENPMAPEVPIAPLAVPPTPLVRTPEELYDKFRRMKALEFEGSTNPIEADN</sequence>
<proteinExistence type="predicted"/>
<dbReference type="Proteomes" id="UP001187192">
    <property type="component" value="Unassembled WGS sequence"/>
</dbReference>
<dbReference type="AlphaFoldDB" id="A0AA87ZHH2"/>
<comment type="caution">
    <text evidence="1">The sequence shown here is derived from an EMBL/GenBank/DDBJ whole genome shotgun (WGS) entry which is preliminary data.</text>
</comment>
<reference evidence="1" key="1">
    <citation type="submission" date="2023-07" db="EMBL/GenBank/DDBJ databases">
        <title>draft genome sequence of fig (Ficus carica).</title>
        <authorList>
            <person name="Takahashi T."/>
            <person name="Nishimura K."/>
        </authorList>
    </citation>
    <scope>NUCLEOTIDE SEQUENCE</scope>
</reference>
<protein>
    <submittedName>
        <fullName evidence="1">Uncharacterized protein</fullName>
    </submittedName>
</protein>
<name>A0AA87ZHH2_FICCA</name>
<evidence type="ECO:0000313" key="1">
    <source>
        <dbReference type="EMBL" id="GMN33782.1"/>
    </source>
</evidence>
<dbReference type="EMBL" id="BTGU01002084">
    <property type="protein sequence ID" value="GMN33793.1"/>
    <property type="molecule type" value="Genomic_DNA"/>
</dbReference>
<evidence type="ECO:0000313" key="2">
    <source>
        <dbReference type="EMBL" id="GMN33793.1"/>
    </source>
</evidence>
<dbReference type="EMBL" id="BTGU01002083">
    <property type="protein sequence ID" value="GMN33782.1"/>
    <property type="molecule type" value="Genomic_DNA"/>
</dbReference>